<keyword evidence="3" id="KW-1185">Reference proteome</keyword>
<evidence type="ECO:0000313" key="4">
    <source>
        <dbReference type="Proteomes" id="UP000092213"/>
    </source>
</evidence>
<dbReference type="InterPro" id="IPR022037">
    <property type="entry name" value="DUF3606"/>
</dbReference>
<dbReference type="EMBL" id="CP016170">
    <property type="protein sequence ID" value="ANN66046.1"/>
    <property type="molecule type" value="Genomic_DNA"/>
</dbReference>
<dbReference type="Proteomes" id="UP000091897">
    <property type="component" value="Chromosome"/>
</dbReference>
<dbReference type="RefSeq" id="WP_066346054.1">
    <property type="nucleotide sequence ID" value="NZ_CBCSFJ010000003.1"/>
</dbReference>
<dbReference type="EMBL" id="CP016171">
    <property type="protein sequence ID" value="ANN71131.1"/>
    <property type="molecule type" value="Genomic_DNA"/>
</dbReference>
<reference evidence="3 4" key="1">
    <citation type="submission" date="2016-06" db="EMBL/GenBank/DDBJ databases">
        <title>Complete genome sequences of Bordetella bronchialis and Bordetella flabilis.</title>
        <authorList>
            <person name="LiPuma J.J."/>
            <person name="Spilker T."/>
        </authorList>
    </citation>
    <scope>NUCLEOTIDE SEQUENCE [LARGE SCALE GENOMIC DNA]</scope>
    <source>
        <strain evidence="2 4">AU17976</strain>
        <strain evidence="1 3">AU3182</strain>
    </source>
</reference>
<dbReference type="KEGG" id="bbro:BAU06_06830"/>
<evidence type="ECO:0000313" key="3">
    <source>
        <dbReference type="Proteomes" id="UP000091897"/>
    </source>
</evidence>
<dbReference type="Proteomes" id="UP000092213">
    <property type="component" value="Chromosome"/>
</dbReference>
<dbReference type="Pfam" id="PF12244">
    <property type="entry name" value="DUF3606"/>
    <property type="match status" value="1"/>
</dbReference>
<dbReference type="OrthoDB" id="7030114at2"/>
<gene>
    <name evidence="1" type="ORF">BAU06_06830</name>
    <name evidence="2" type="ORF">BAU08_07085</name>
</gene>
<evidence type="ECO:0000313" key="1">
    <source>
        <dbReference type="EMBL" id="ANN66046.1"/>
    </source>
</evidence>
<dbReference type="AlphaFoldDB" id="A0A193FFS8"/>
<name>A0A193FFS8_9BORD</name>
<proteinExistence type="predicted"/>
<evidence type="ECO:0000313" key="2">
    <source>
        <dbReference type="EMBL" id="ANN71131.1"/>
    </source>
</evidence>
<sequence length="65" mass="7319">MSDNLNDRGPRDRSRIALDEEWELRYWSKEFGCTPDELREAVKAAGSNAVDKVRAQLKAPARTAG</sequence>
<organism evidence="2 4">
    <name type="scientific">Bordetella bronchialis</name>
    <dbReference type="NCBI Taxonomy" id="463025"/>
    <lineage>
        <taxon>Bacteria</taxon>
        <taxon>Pseudomonadati</taxon>
        <taxon>Pseudomonadota</taxon>
        <taxon>Betaproteobacteria</taxon>
        <taxon>Burkholderiales</taxon>
        <taxon>Alcaligenaceae</taxon>
        <taxon>Bordetella</taxon>
    </lineage>
</organism>
<protein>
    <submittedName>
        <fullName evidence="2">DUF3606 domain-containing protein</fullName>
    </submittedName>
</protein>
<accession>A0A193FFS8</accession>